<evidence type="ECO:0000313" key="4">
    <source>
        <dbReference type="Proteomes" id="UP001459277"/>
    </source>
</evidence>
<reference evidence="3 4" key="1">
    <citation type="submission" date="2024-01" db="EMBL/GenBank/DDBJ databases">
        <title>A telomere-to-telomere, gap-free genome of sweet tea (Lithocarpus litseifolius).</title>
        <authorList>
            <person name="Zhou J."/>
        </authorList>
    </citation>
    <scope>NUCLEOTIDE SEQUENCE [LARGE SCALE GENOMIC DNA]</scope>
    <source>
        <strain evidence="3">Zhou-2022a</strain>
        <tissue evidence="3">Leaf</tissue>
    </source>
</reference>
<feature type="region of interest" description="Disordered" evidence="1">
    <location>
        <begin position="147"/>
        <end position="193"/>
    </location>
</feature>
<protein>
    <recommendedName>
        <fullName evidence="2">Zinc knuckle CX2CX4HX4C domain-containing protein</fullName>
    </recommendedName>
</protein>
<feature type="compositionally biased region" description="Polar residues" evidence="1">
    <location>
        <begin position="160"/>
        <end position="173"/>
    </location>
</feature>
<accession>A0AAW2C0N0</accession>
<feature type="compositionally biased region" description="Pro residues" evidence="1">
    <location>
        <begin position="179"/>
        <end position="193"/>
    </location>
</feature>
<evidence type="ECO:0000259" key="2">
    <source>
        <dbReference type="Pfam" id="PF14392"/>
    </source>
</evidence>
<evidence type="ECO:0000313" key="3">
    <source>
        <dbReference type="EMBL" id="KAK9991764.1"/>
    </source>
</evidence>
<sequence>MDSNFLQRIQNISLTMEEETDIPFRFKLESQLQWVVDNGPWSFDNHLLVIRRWEKEAANDIGRGLGQVLEVNNTAFSIEQARFLWVKVKVPLAQPLLRKGLVVSSEGDRSWVAFKYERIVSLCFAYGKLGHEMRACTHPNPGTGLGEMPYGEWLKAGGQRTPTKNNNTSSSPLKQAPPNQGPPWPAPPSPSGT</sequence>
<organism evidence="3 4">
    <name type="scientific">Lithocarpus litseifolius</name>
    <dbReference type="NCBI Taxonomy" id="425828"/>
    <lineage>
        <taxon>Eukaryota</taxon>
        <taxon>Viridiplantae</taxon>
        <taxon>Streptophyta</taxon>
        <taxon>Embryophyta</taxon>
        <taxon>Tracheophyta</taxon>
        <taxon>Spermatophyta</taxon>
        <taxon>Magnoliopsida</taxon>
        <taxon>eudicotyledons</taxon>
        <taxon>Gunneridae</taxon>
        <taxon>Pentapetalae</taxon>
        <taxon>rosids</taxon>
        <taxon>fabids</taxon>
        <taxon>Fagales</taxon>
        <taxon>Fagaceae</taxon>
        <taxon>Lithocarpus</taxon>
    </lineage>
</organism>
<dbReference type="PANTHER" id="PTHR31286">
    <property type="entry name" value="GLYCINE-RICH CELL WALL STRUCTURAL PROTEIN 1.8-LIKE"/>
    <property type="match status" value="1"/>
</dbReference>
<evidence type="ECO:0000256" key="1">
    <source>
        <dbReference type="SAM" id="MobiDB-lite"/>
    </source>
</evidence>
<dbReference type="InterPro" id="IPR040256">
    <property type="entry name" value="At4g02000-like"/>
</dbReference>
<name>A0AAW2C0N0_9ROSI</name>
<dbReference type="EMBL" id="JAZDWU010000009">
    <property type="protein sequence ID" value="KAK9991764.1"/>
    <property type="molecule type" value="Genomic_DNA"/>
</dbReference>
<proteinExistence type="predicted"/>
<comment type="caution">
    <text evidence="3">The sequence shown here is derived from an EMBL/GenBank/DDBJ whole genome shotgun (WGS) entry which is preliminary data.</text>
</comment>
<dbReference type="PANTHER" id="PTHR31286:SF167">
    <property type="entry name" value="OS09G0268800 PROTEIN"/>
    <property type="match status" value="1"/>
</dbReference>
<keyword evidence="4" id="KW-1185">Reference proteome</keyword>
<dbReference type="Pfam" id="PF14392">
    <property type="entry name" value="zf-CCHC_4"/>
    <property type="match status" value="1"/>
</dbReference>
<feature type="domain" description="Zinc knuckle CX2CX4HX4C" evidence="2">
    <location>
        <begin position="94"/>
        <end position="137"/>
    </location>
</feature>
<dbReference type="Proteomes" id="UP001459277">
    <property type="component" value="Unassembled WGS sequence"/>
</dbReference>
<dbReference type="InterPro" id="IPR025836">
    <property type="entry name" value="Zn_knuckle_CX2CX4HX4C"/>
</dbReference>
<gene>
    <name evidence="3" type="ORF">SO802_026749</name>
</gene>
<dbReference type="AlphaFoldDB" id="A0AAW2C0N0"/>